<dbReference type="InterPro" id="IPR036390">
    <property type="entry name" value="WH_DNA-bd_sf"/>
</dbReference>
<evidence type="ECO:0000256" key="1">
    <source>
        <dbReference type="ARBA" id="ARBA00005384"/>
    </source>
</evidence>
<accession>A0A0M2K2G7</accession>
<keyword evidence="2" id="KW-0663">Pyridoxal phosphate</keyword>
<feature type="domain" description="HTH gntR-type" evidence="6">
    <location>
        <begin position="29"/>
        <end position="98"/>
    </location>
</feature>
<dbReference type="InterPro" id="IPR051446">
    <property type="entry name" value="HTH_trans_reg/aminotransferase"/>
</dbReference>
<keyword evidence="4" id="KW-0238">DNA-binding</keyword>
<dbReference type="GO" id="GO:0030170">
    <property type="term" value="F:pyridoxal phosphate binding"/>
    <property type="evidence" value="ECO:0007669"/>
    <property type="project" value="InterPro"/>
</dbReference>
<dbReference type="RefSeq" id="WP_046363621.1">
    <property type="nucleotide sequence ID" value="NZ_CALTXN010000016.1"/>
</dbReference>
<dbReference type="OrthoDB" id="199743at2"/>
<dbReference type="PANTHER" id="PTHR46577">
    <property type="entry name" value="HTH-TYPE TRANSCRIPTIONAL REGULATORY PROTEIN GABR"/>
    <property type="match status" value="1"/>
</dbReference>
<dbReference type="GO" id="GO:0003677">
    <property type="term" value="F:DNA binding"/>
    <property type="evidence" value="ECO:0007669"/>
    <property type="project" value="UniProtKB-KW"/>
</dbReference>
<comment type="caution">
    <text evidence="7">The sequence shown here is derived from an EMBL/GenBank/DDBJ whole genome shotgun (WGS) entry which is preliminary data.</text>
</comment>
<dbReference type="PROSITE" id="PS50949">
    <property type="entry name" value="HTH_GNTR"/>
    <property type="match status" value="1"/>
</dbReference>
<dbReference type="InterPro" id="IPR015424">
    <property type="entry name" value="PyrdxlP-dep_Trfase"/>
</dbReference>
<dbReference type="CDD" id="cd07377">
    <property type="entry name" value="WHTH_GntR"/>
    <property type="match status" value="1"/>
</dbReference>
<dbReference type="InterPro" id="IPR036388">
    <property type="entry name" value="WH-like_DNA-bd_sf"/>
</dbReference>
<organism evidence="7 8">
    <name type="scientific">Mycolicibacterium obuense</name>
    <dbReference type="NCBI Taxonomy" id="1807"/>
    <lineage>
        <taxon>Bacteria</taxon>
        <taxon>Bacillati</taxon>
        <taxon>Actinomycetota</taxon>
        <taxon>Actinomycetes</taxon>
        <taxon>Mycobacteriales</taxon>
        <taxon>Mycobacteriaceae</taxon>
        <taxon>Mycolicibacterium</taxon>
    </lineage>
</organism>
<dbReference type="InterPro" id="IPR000524">
    <property type="entry name" value="Tscrpt_reg_HTH_GntR"/>
</dbReference>
<dbReference type="Pfam" id="PF00155">
    <property type="entry name" value="Aminotran_1_2"/>
    <property type="match status" value="1"/>
</dbReference>
<protein>
    <submittedName>
        <fullName evidence="7">GntR family transcriptional regulator</fullName>
    </submittedName>
</protein>
<dbReference type="Gene3D" id="1.10.10.10">
    <property type="entry name" value="Winged helix-like DNA-binding domain superfamily/Winged helix DNA-binding domain"/>
    <property type="match status" value="1"/>
</dbReference>
<comment type="similarity">
    <text evidence="1">In the C-terminal section; belongs to the class-I pyridoxal-phosphate-dependent aminotransferase family.</text>
</comment>
<evidence type="ECO:0000256" key="3">
    <source>
        <dbReference type="ARBA" id="ARBA00023015"/>
    </source>
</evidence>
<evidence type="ECO:0000256" key="5">
    <source>
        <dbReference type="ARBA" id="ARBA00023163"/>
    </source>
</evidence>
<keyword evidence="8" id="KW-1185">Reference proteome</keyword>
<dbReference type="SMART" id="SM00345">
    <property type="entry name" value="HTH_GNTR"/>
    <property type="match status" value="1"/>
</dbReference>
<dbReference type="Proteomes" id="UP000034150">
    <property type="component" value="Unassembled WGS sequence"/>
</dbReference>
<dbReference type="InterPro" id="IPR004839">
    <property type="entry name" value="Aminotransferase_I/II_large"/>
</dbReference>
<dbReference type="STRING" id="1807.MOBUDSM44075_05295"/>
<evidence type="ECO:0000256" key="2">
    <source>
        <dbReference type="ARBA" id="ARBA00022898"/>
    </source>
</evidence>
<dbReference type="SUPFAM" id="SSF53383">
    <property type="entry name" value="PLP-dependent transferases"/>
    <property type="match status" value="1"/>
</dbReference>
<evidence type="ECO:0000313" key="8">
    <source>
        <dbReference type="Proteomes" id="UP000034150"/>
    </source>
</evidence>
<dbReference type="EMBL" id="LAUZ02000008">
    <property type="protein sequence ID" value="KKF01397.1"/>
    <property type="molecule type" value="Genomic_DNA"/>
</dbReference>
<dbReference type="SUPFAM" id="SSF46785">
    <property type="entry name" value="Winged helix' DNA-binding domain"/>
    <property type="match status" value="1"/>
</dbReference>
<proteinExistence type="inferred from homology"/>
<dbReference type="CDD" id="cd00609">
    <property type="entry name" value="AAT_like"/>
    <property type="match status" value="1"/>
</dbReference>
<keyword evidence="5" id="KW-0804">Transcription</keyword>
<dbReference type="Gene3D" id="3.40.640.10">
    <property type="entry name" value="Type I PLP-dependent aspartate aminotransferase-like (Major domain)"/>
    <property type="match status" value="1"/>
</dbReference>
<reference evidence="7 8" key="1">
    <citation type="journal article" date="2015" name="Genome Announc.">
        <title>Draft Genome Sequence of Mycobacterium obuense Strain UC1, Isolated from Patient Sputum.</title>
        <authorList>
            <person name="Greninger A.L."/>
            <person name="Cunningham G."/>
            <person name="Hsu E.D."/>
            <person name="Yu J.M."/>
            <person name="Chiu C.Y."/>
            <person name="Miller S."/>
        </authorList>
    </citation>
    <scope>NUCLEOTIDE SEQUENCE [LARGE SCALE GENOMIC DNA]</scope>
    <source>
        <strain evidence="7 8">UC1</strain>
    </source>
</reference>
<evidence type="ECO:0000256" key="4">
    <source>
        <dbReference type="ARBA" id="ARBA00023125"/>
    </source>
</evidence>
<dbReference type="AlphaFoldDB" id="A0A0M2K2G7"/>
<gene>
    <name evidence="7" type="ORF">WN67_13965</name>
</gene>
<keyword evidence="3" id="KW-0805">Transcription regulation</keyword>
<dbReference type="Pfam" id="PF00392">
    <property type="entry name" value="GntR"/>
    <property type="match status" value="1"/>
</dbReference>
<dbReference type="GO" id="GO:0003700">
    <property type="term" value="F:DNA-binding transcription factor activity"/>
    <property type="evidence" value="ECO:0007669"/>
    <property type="project" value="InterPro"/>
</dbReference>
<name>A0A0M2K2G7_9MYCO</name>
<evidence type="ECO:0000313" key="7">
    <source>
        <dbReference type="EMBL" id="KKF01397.1"/>
    </source>
</evidence>
<sequence length="479" mass="51437">MTASMTARSLDVDLLSRELGNWRTSSRTGPAYHGLSDAIRLLIVDGRIPIGARLPSERALAEALHVSRTTVTAAYTQLREDGYLNARQGARSTTALPVSPSVPSLTIPTANLAAATLAAPAAVVSQAYADAAELITPYLRDIGIELRGVPALREAIAERYCARGLPTDPDEIMVTTGALHAIGLILATYTQPDDRVLVEQPTYHGGLAAMATRGVRPVPVAMTSTGWELDAVDAAIRQLVPSLAYLIPDNHNPTGLTLPPAGRRRLAQIIADTRTRTIIDETITDMWLDEQVPPPFAASLTAGRDLVLTVGSMSKSFWGGLRIGWIRAERTTLATVAALRPAVDMGTPVFEQLAAAKLLAAENDVLPERREILRTRRALLLDLMREHLPDWRPAPGTGGMSLWVRLPAPMSSALSAAASRMGLEIPPGPRFGVDGTLERFIRVPYTLPDDQLIESITLLARAWRTVTGTAPAEPAAVIV</sequence>
<dbReference type="PATRIC" id="fig|1807.13.peg.1146"/>
<dbReference type="PANTHER" id="PTHR46577:SF1">
    <property type="entry name" value="HTH-TYPE TRANSCRIPTIONAL REGULATORY PROTEIN GABR"/>
    <property type="match status" value="1"/>
</dbReference>
<dbReference type="PRINTS" id="PR00035">
    <property type="entry name" value="HTHGNTR"/>
</dbReference>
<evidence type="ECO:0000259" key="6">
    <source>
        <dbReference type="PROSITE" id="PS50949"/>
    </source>
</evidence>
<dbReference type="InterPro" id="IPR015421">
    <property type="entry name" value="PyrdxlP-dep_Trfase_major"/>
</dbReference>